<feature type="compositionally biased region" description="Basic and acidic residues" evidence="1">
    <location>
        <begin position="143"/>
        <end position="154"/>
    </location>
</feature>
<sequence>MVYFVSDFVGFLNEPNNSHSYKLGYGPYVDGTLNWAVNVQSGMEKRSLVVGFDLRVEEFIYVPQPEYGIEDHKDYNINVGLLDGKLCIIKKLAWYDLRSKNLEDVRIRGTESDFDVHVCHRSLVSLNVGDGSNRKKQPSNQKPAEKNKKKRDDFLSTGFKLKL</sequence>
<dbReference type="AlphaFoldDB" id="A0AAD7M0Q0"/>
<proteinExistence type="predicted"/>
<keyword evidence="3" id="KW-1185">Reference proteome</keyword>
<dbReference type="Proteomes" id="UP001163823">
    <property type="component" value="Chromosome 5"/>
</dbReference>
<evidence type="ECO:0000313" key="2">
    <source>
        <dbReference type="EMBL" id="KAJ7967794.1"/>
    </source>
</evidence>
<name>A0AAD7M0Q0_QUISA</name>
<organism evidence="2 3">
    <name type="scientific">Quillaja saponaria</name>
    <name type="common">Soap bark tree</name>
    <dbReference type="NCBI Taxonomy" id="32244"/>
    <lineage>
        <taxon>Eukaryota</taxon>
        <taxon>Viridiplantae</taxon>
        <taxon>Streptophyta</taxon>
        <taxon>Embryophyta</taxon>
        <taxon>Tracheophyta</taxon>
        <taxon>Spermatophyta</taxon>
        <taxon>Magnoliopsida</taxon>
        <taxon>eudicotyledons</taxon>
        <taxon>Gunneridae</taxon>
        <taxon>Pentapetalae</taxon>
        <taxon>rosids</taxon>
        <taxon>fabids</taxon>
        <taxon>Fabales</taxon>
        <taxon>Quillajaceae</taxon>
        <taxon>Quillaja</taxon>
    </lineage>
</organism>
<comment type="caution">
    <text evidence="2">The sequence shown here is derived from an EMBL/GenBank/DDBJ whole genome shotgun (WGS) entry which is preliminary data.</text>
</comment>
<evidence type="ECO:0000256" key="1">
    <source>
        <dbReference type="SAM" id="MobiDB-lite"/>
    </source>
</evidence>
<reference evidence="2" key="1">
    <citation type="journal article" date="2023" name="Science">
        <title>Elucidation of the pathway for biosynthesis of saponin adjuvants from the soapbark tree.</title>
        <authorList>
            <person name="Reed J."/>
            <person name="Orme A."/>
            <person name="El-Demerdash A."/>
            <person name="Owen C."/>
            <person name="Martin L.B.B."/>
            <person name="Misra R.C."/>
            <person name="Kikuchi S."/>
            <person name="Rejzek M."/>
            <person name="Martin A.C."/>
            <person name="Harkess A."/>
            <person name="Leebens-Mack J."/>
            <person name="Louveau T."/>
            <person name="Stephenson M.J."/>
            <person name="Osbourn A."/>
        </authorList>
    </citation>
    <scope>NUCLEOTIDE SEQUENCE</scope>
    <source>
        <strain evidence="2">S10</strain>
    </source>
</reference>
<accession>A0AAD7M0Q0</accession>
<dbReference type="EMBL" id="JARAOO010000005">
    <property type="protein sequence ID" value="KAJ7967794.1"/>
    <property type="molecule type" value="Genomic_DNA"/>
</dbReference>
<feature type="region of interest" description="Disordered" evidence="1">
    <location>
        <begin position="128"/>
        <end position="163"/>
    </location>
</feature>
<dbReference type="KEGG" id="qsa:O6P43_012007"/>
<protein>
    <submittedName>
        <fullName evidence="2">F-box protein CPR30-like</fullName>
    </submittedName>
</protein>
<evidence type="ECO:0000313" key="3">
    <source>
        <dbReference type="Proteomes" id="UP001163823"/>
    </source>
</evidence>
<gene>
    <name evidence="2" type="ORF">O6P43_012007</name>
</gene>